<name>A0ABQ7L8M7_BRACM</name>
<dbReference type="EMBL" id="JADBGQ010000008">
    <property type="protein sequence ID" value="KAG5382937.1"/>
    <property type="molecule type" value="Genomic_DNA"/>
</dbReference>
<organism evidence="2 3">
    <name type="scientific">Brassica rapa subsp. trilocularis</name>
    <dbReference type="NCBI Taxonomy" id="1813537"/>
    <lineage>
        <taxon>Eukaryota</taxon>
        <taxon>Viridiplantae</taxon>
        <taxon>Streptophyta</taxon>
        <taxon>Embryophyta</taxon>
        <taxon>Tracheophyta</taxon>
        <taxon>Spermatophyta</taxon>
        <taxon>Magnoliopsida</taxon>
        <taxon>eudicotyledons</taxon>
        <taxon>Gunneridae</taxon>
        <taxon>Pentapetalae</taxon>
        <taxon>rosids</taxon>
        <taxon>malvids</taxon>
        <taxon>Brassicales</taxon>
        <taxon>Brassicaceae</taxon>
        <taxon>Brassiceae</taxon>
        <taxon>Brassica</taxon>
    </lineage>
</organism>
<keyword evidence="3" id="KW-1185">Reference proteome</keyword>
<gene>
    <name evidence="2" type="primary">A09g503000.1_BraROA</name>
    <name evidence="2" type="ORF">IGI04_034407</name>
</gene>
<evidence type="ECO:0008006" key="4">
    <source>
        <dbReference type="Google" id="ProtNLM"/>
    </source>
</evidence>
<feature type="compositionally biased region" description="Polar residues" evidence="1">
    <location>
        <begin position="147"/>
        <end position="177"/>
    </location>
</feature>
<evidence type="ECO:0000313" key="3">
    <source>
        <dbReference type="Proteomes" id="UP000823674"/>
    </source>
</evidence>
<feature type="compositionally biased region" description="Low complexity" evidence="1">
    <location>
        <begin position="178"/>
        <end position="188"/>
    </location>
</feature>
<feature type="region of interest" description="Disordered" evidence="1">
    <location>
        <begin position="147"/>
        <end position="190"/>
    </location>
</feature>
<dbReference type="Proteomes" id="UP000823674">
    <property type="component" value="Chromosome A09"/>
</dbReference>
<evidence type="ECO:0000313" key="2">
    <source>
        <dbReference type="EMBL" id="KAG5382937.1"/>
    </source>
</evidence>
<evidence type="ECO:0000256" key="1">
    <source>
        <dbReference type="SAM" id="MobiDB-lite"/>
    </source>
</evidence>
<protein>
    <recommendedName>
        <fullName evidence="4">USP domain-containing protein</fullName>
    </recommendedName>
</protein>
<accession>A0ABQ7L8M7</accession>
<reference evidence="2 3" key="1">
    <citation type="submission" date="2021-03" db="EMBL/GenBank/DDBJ databases">
        <authorList>
            <person name="King G.J."/>
            <person name="Bancroft I."/>
            <person name="Baten A."/>
            <person name="Bloomfield J."/>
            <person name="Borpatragohain P."/>
            <person name="He Z."/>
            <person name="Irish N."/>
            <person name="Irwin J."/>
            <person name="Liu K."/>
            <person name="Mauleon R.P."/>
            <person name="Moore J."/>
            <person name="Morris R."/>
            <person name="Ostergaard L."/>
            <person name="Wang B."/>
            <person name="Wells R."/>
        </authorList>
    </citation>
    <scope>NUCLEOTIDE SEQUENCE [LARGE SCALE GENOMIC DNA]</scope>
    <source>
        <strain evidence="2">R-o-18</strain>
        <tissue evidence="2">Leaf</tissue>
    </source>
</reference>
<proteinExistence type="predicted"/>
<comment type="caution">
    <text evidence="2">The sequence shown here is derived from an EMBL/GenBank/DDBJ whole genome shotgun (WGS) entry which is preliminary data.</text>
</comment>
<sequence>MKSLAFSLLRTVLDDPGATSQSDLPRSLPIQSDPLERHTKVARDLSPGDTKNRPWSDFPERHLQVAPRYFAAENHDFLRTFLQFILDVLHLEKPISILDHPRSNPYAHEFSFPLVKKVEGLEGQEELCFINNNGSWYKKEPNFQYNNYQQKSYPNNQQSGYPPRNNQQGSYQPQQNPSSGSSAPQESSTDTLLKQILESQTRSEKQVGYELKNLHSKIDGSYNELNNKFSHLASTSLLGTGVPHEVIWSSKEVKRWSLDEPSMGATSRSDITKSLCPTPGATFQSDCMKSLAFSLLRTVLDDPGATSQSDLPRSLPIQSDPLERHTKVARDLSPGDTKNRPWSDFPERHLQVAPRYFAAENHDFLRTFLQFILDVLHLEKPMLKVDSLIDHLPSLVRYLITQGLISMPMNSLFP</sequence>